<dbReference type="GO" id="GO:0004366">
    <property type="term" value="F:glycerol-3-phosphate O-acyltransferase activity"/>
    <property type="evidence" value="ECO:0007669"/>
    <property type="project" value="TreeGrafter"/>
</dbReference>
<dbReference type="GO" id="GO:0016287">
    <property type="term" value="F:glycerone-phosphate O-acyltransferase activity"/>
    <property type="evidence" value="ECO:0007669"/>
    <property type="project" value="TreeGrafter"/>
</dbReference>
<keyword evidence="2" id="KW-1133">Transmembrane helix</keyword>
<feature type="region of interest" description="Disordered" evidence="1">
    <location>
        <begin position="570"/>
        <end position="602"/>
    </location>
</feature>
<evidence type="ECO:0000313" key="4">
    <source>
        <dbReference type="EMBL" id="OMJ17598.1"/>
    </source>
</evidence>
<feature type="domain" description="Phospholipid/glycerol acyltransferase" evidence="3">
    <location>
        <begin position="39"/>
        <end position="249"/>
    </location>
</feature>
<name>A0A1R1XSK0_9FUNG</name>
<evidence type="ECO:0000259" key="3">
    <source>
        <dbReference type="SMART" id="SM00563"/>
    </source>
</evidence>
<dbReference type="PANTHER" id="PTHR31605:SF0">
    <property type="entry name" value="GLYCEROL-3-PHOSPHATE O-ACYLTRANSFERASE 1"/>
    <property type="match status" value="1"/>
</dbReference>
<dbReference type="SMART" id="SM00563">
    <property type="entry name" value="PlsC"/>
    <property type="match status" value="1"/>
</dbReference>
<sequence>MEYFLYDIIRAFWIQVVSIFFREIASGNAHSVPKEGPVIFVVAPHNNQFVDPLILFKHSPRRVYFLVAASSLKRRIVGFYGRLLRGIPVERAMDHKKKGVGMVTSISNSDTPDPLRIFGLETNFLSEFQPGDRISILSGKHQAKVVKIVSNSELLLDSEVSSPEVMAALSSQTGCAYDRIPALDQKAMYKSVYDRLNANECIGIFPEGGSHDQSKMLPLKIGVCLMALGASADNPNLKLNIVPAGLNYFHPSKFRSRAVIEFGNPIPIDPELVEMFNKGGEDKRKACSTLLEVISEALKQVTLNTPDSDTLQLVHTCRRLYNPTKRTISMRNQVELSRRFVKGYMQLKDNTEVSAVIKRVLDYKKKLEYYGIRDHQVEKLHMDRFDAIKLFTWRFIWLVFTGSLALSGAVLNLPVFIVTRIVSRIKAKEALAASTVKLKATDVIATWKILVGLVFIPTLYTLYSILYVFYAKNFRFLFFLSPSPNSGFLFSFFQGILLTTFISLASLNFGERAVDIFKSLKPLYTVILDSDNISKKIISERAELSITITQLVNELGPQIYPEYFNKLSESDSESTESSSGIRKRINSKGDGISDSETESKPSKFTRFSIPSITPKFLSKIRNVSSFDFLGTGTDKIHKLRKSKDGNSAEAKIDTPEPSGGYFSQLFSISNIFQVGWFDNSQDSNLPELAEYSKSIKYSGSSYSTDDDTGLSSASHSRNSSVDSSFSADGAKAFGMSPLDPKK</sequence>
<dbReference type="InterPro" id="IPR002123">
    <property type="entry name" value="Plipid/glycerol_acylTrfase"/>
</dbReference>
<dbReference type="PANTHER" id="PTHR31605">
    <property type="entry name" value="GLYCEROL-3-PHOSPHATE O-ACYLTRANSFERASE 1"/>
    <property type="match status" value="1"/>
</dbReference>
<dbReference type="CDD" id="cd07992">
    <property type="entry name" value="LPLAT_AAK14816-like"/>
    <property type="match status" value="1"/>
</dbReference>
<evidence type="ECO:0000313" key="5">
    <source>
        <dbReference type="Proteomes" id="UP000187429"/>
    </source>
</evidence>
<evidence type="ECO:0000256" key="2">
    <source>
        <dbReference type="SAM" id="Phobius"/>
    </source>
</evidence>
<comment type="caution">
    <text evidence="4">The sequence shown here is derived from an EMBL/GenBank/DDBJ whole genome shotgun (WGS) entry which is preliminary data.</text>
</comment>
<gene>
    <name evidence="4" type="ORF">AYI69_g7359</name>
</gene>
<proteinExistence type="predicted"/>
<keyword evidence="5" id="KW-1185">Reference proteome</keyword>
<evidence type="ECO:0000256" key="1">
    <source>
        <dbReference type="SAM" id="MobiDB-lite"/>
    </source>
</evidence>
<feature type="region of interest" description="Disordered" evidence="1">
    <location>
        <begin position="697"/>
        <end position="742"/>
    </location>
</feature>
<keyword evidence="4" id="KW-0808">Transferase</keyword>
<feature type="transmembrane region" description="Helical" evidence="2">
    <location>
        <begin position="395"/>
        <end position="418"/>
    </location>
</feature>
<dbReference type="Proteomes" id="UP000187429">
    <property type="component" value="Unassembled WGS sequence"/>
</dbReference>
<accession>A0A1R1XSK0</accession>
<dbReference type="OrthoDB" id="2427554at2759"/>
<keyword evidence="2" id="KW-0472">Membrane</keyword>
<keyword evidence="2" id="KW-0812">Transmembrane</keyword>
<dbReference type="GO" id="GO:0008654">
    <property type="term" value="P:phospholipid biosynthetic process"/>
    <property type="evidence" value="ECO:0007669"/>
    <property type="project" value="TreeGrafter"/>
</dbReference>
<protein>
    <submittedName>
        <fullName evidence="4">Glycerol-3-phosphate O-acyltransferase 1</fullName>
    </submittedName>
</protein>
<dbReference type="AlphaFoldDB" id="A0A1R1XSK0"/>
<dbReference type="InterPro" id="IPR052744">
    <property type="entry name" value="GPAT/DAPAT"/>
</dbReference>
<dbReference type="EMBL" id="LSSM01003535">
    <property type="protein sequence ID" value="OMJ17598.1"/>
    <property type="molecule type" value="Genomic_DNA"/>
</dbReference>
<reference evidence="5" key="1">
    <citation type="submission" date="2017-01" db="EMBL/GenBank/DDBJ databases">
        <authorList>
            <person name="Wang Y."/>
            <person name="White M."/>
            <person name="Kvist S."/>
            <person name="Moncalvo J.-M."/>
        </authorList>
    </citation>
    <scope>NUCLEOTIDE SEQUENCE [LARGE SCALE GENOMIC DNA]</scope>
    <source>
        <strain evidence="5">ID-206-W2</strain>
    </source>
</reference>
<dbReference type="SUPFAM" id="SSF69593">
    <property type="entry name" value="Glycerol-3-phosphate (1)-acyltransferase"/>
    <property type="match status" value="1"/>
</dbReference>
<feature type="transmembrane region" description="Helical" evidence="2">
    <location>
        <begin position="449"/>
        <end position="470"/>
    </location>
</feature>
<feature type="transmembrane region" description="Helical" evidence="2">
    <location>
        <begin position="490"/>
        <end position="510"/>
    </location>
</feature>
<feature type="compositionally biased region" description="Polar residues" evidence="1">
    <location>
        <begin position="713"/>
        <end position="726"/>
    </location>
</feature>
<keyword evidence="4" id="KW-0012">Acyltransferase</keyword>
<organism evidence="4 5">
    <name type="scientific">Smittium culicis</name>
    <dbReference type="NCBI Taxonomy" id="133412"/>
    <lineage>
        <taxon>Eukaryota</taxon>
        <taxon>Fungi</taxon>
        <taxon>Fungi incertae sedis</taxon>
        <taxon>Zoopagomycota</taxon>
        <taxon>Kickxellomycotina</taxon>
        <taxon>Harpellomycetes</taxon>
        <taxon>Harpellales</taxon>
        <taxon>Legeriomycetaceae</taxon>
        <taxon>Smittium</taxon>
    </lineage>
</organism>